<keyword evidence="1" id="KW-0547">Nucleotide-binding</keyword>
<dbReference type="EMBL" id="SDMP01000020">
    <property type="protein sequence ID" value="RYQ83196.1"/>
    <property type="molecule type" value="Genomic_DNA"/>
</dbReference>
<dbReference type="GO" id="GO:0006281">
    <property type="term" value="P:DNA repair"/>
    <property type="evidence" value="ECO:0007669"/>
    <property type="project" value="UniProtKB-KW"/>
</dbReference>
<evidence type="ECO:0000256" key="2">
    <source>
        <dbReference type="SAM" id="SignalP"/>
    </source>
</evidence>
<gene>
    <name evidence="4" type="ORF">Ahy_B10g101829</name>
</gene>
<keyword evidence="1" id="KW-0233">DNA recombination</keyword>
<protein>
    <recommendedName>
        <fullName evidence="1">ATP-dependent DNA helicase</fullName>
        <ecNumber evidence="1">5.6.2.3</ecNumber>
    </recommendedName>
</protein>
<dbReference type="Pfam" id="PF05970">
    <property type="entry name" value="PIF1"/>
    <property type="match status" value="1"/>
</dbReference>
<keyword evidence="1" id="KW-0067">ATP-binding</keyword>
<keyword evidence="2" id="KW-0732">Signal</keyword>
<dbReference type="GO" id="GO:0005524">
    <property type="term" value="F:ATP binding"/>
    <property type="evidence" value="ECO:0007669"/>
    <property type="project" value="UniProtKB-KW"/>
</dbReference>
<feature type="signal peptide" evidence="2">
    <location>
        <begin position="1"/>
        <end position="17"/>
    </location>
</feature>
<dbReference type="InterPro" id="IPR010285">
    <property type="entry name" value="DNA_helicase_pif1-like_DEAD"/>
</dbReference>
<reference evidence="4 5" key="1">
    <citation type="submission" date="2019-01" db="EMBL/GenBank/DDBJ databases">
        <title>Sequencing of cultivated peanut Arachis hypogaea provides insights into genome evolution and oil improvement.</title>
        <authorList>
            <person name="Chen X."/>
        </authorList>
    </citation>
    <scope>NUCLEOTIDE SEQUENCE [LARGE SCALE GENOMIC DNA]</scope>
    <source>
        <strain evidence="5">cv. Fuhuasheng</strain>
        <tissue evidence="4">Leaves</tissue>
    </source>
</reference>
<comment type="catalytic activity">
    <reaction evidence="1">
        <text>ATP + H2O = ADP + phosphate + H(+)</text>
        <dbReference type="Rhea" id="RHEA:13065"/>
        <dbReference type="ChEBI" id="CHEBI:15377"/>
        <dbReference type="ChEBI" id="CHEBI:15378"/>
        <dbReference type="ChEBI" id="CHEBI:30616"/>
        <dbReference type="ChEBI" id="CHEBI:43474"/>
        <dbReference type="ChEBI" id="CHEBI:456216"/>
        <dbReference type="EC" id="5.6.2.3"/>
    </reaction>
</comment>
<evidence type="ECO:0000313" key="5">
    <source>
        <dbReference type="Proteomes" id="UP000289738"/>
    </source>
</evidence>
<evidence type="ECO:0000313" key="4">
    <source>
        <dbReference type="EMBL" id="RYQ83196.1"/>
    </source>
</evidence>
<comment type="cofactor">
    <cofactor evidence="1">
        <name>Mg(2+)</name>
        <dbReference type="ChEBI" id="CHEBI:18420"/>
    </cofactor>
</comment>
<feature type="chain" id="PRO_5019455958" description="ATP-dependent DNA helicase" evidence="2">
    <location>
        <begin position="18"/>
        <end position="178"/>
    </location>
</feature>
<dbReference type="PANTHER" id="PTHR10492">
    <property type="match status" value="1"/>
</dbReference>
<evidence type="ECO:0000256" key="1">
    <source>
        <dbReference type="RuleBase" id="RU363044"/>
    </source>
</evidence>
<proteinExistence type="inferred from homology"/>
<keyword evidence="1" id="KW-0378">Hydrolase</keyword>
<evidence type="ECO:0000259" key="3">
    <source>
        <dbReference type="Pfam" id="PF05970"/>
    </source>
</evidence>
<dbReference type="GO" id="GO:0006310">
    <property type="term" value="P:DNA recombination"/>
    <property type="evidence" value="ECO:0007669"/>
    <property type="project" value="UniProtKB-KW"/>
</dbReference>
<keyword evidence="1" id="KW-0234">DNA repair</keyword>
<dbReference type="EC" id="5.6.2.3" evidence="1"/>
<dbReference type="GO" id="GO:0016887">
    <property type="term" value="F:ATP hydrolysis activity"/>
    <property type="evidence" value="ECO:0007669"/>
    <property type="project" value="RHEA"/>
</dbReference>
<sequence>MFVGISLLVNLLGKCLHFNIHDKRPSVERARRLTYNDFLSQFVGELYYLRMLLNVVKGPRSYEELRSFNGVVYPTFRNVCYMREASHWSSGHYLRNLFATLLWLNSMIQLEVVWQKYDELSELTLIEIELILNSTGKTFVWNIISVALRSKSEIILTLASSGIASLLLLGEEQLIPGL</sequence>
<keyword evidence="5" id="KW-1185">Reference proteome</keyword>
<dbReference type="GO" id="GO:0000723">
    <property type="term" value="P:telomere maintenance"/>
    <property type="evidence" value="ECO:0007669"/>
    <property type="project" value="InterPro"/>
</dbReference>
<name>A0A444X0G2_ARAHY</name>
<keyword evidence="1" id="KW-0227">DNA damage</keyword>
<dbReference type="GO" id="GO:0043139">
    <property type="term" value="F:5'-3' DNA helicase activity"/>
    <property type="evidence" value="ECO:0007669"/>
    <property type="project" value="UniProtKB-EC"/>
</dbReference>
<dbReference type="PANTHER" id="PTHR10492:SF78">
    <property type="entry name" value="ATP-DEPENDENT DNA HELICASE"/>
    <property type="match status" value="1"/>
</dbReference>
<comment type="caution">
    <text evidence="4">The sequence shown here is derived from an EMBL/GenBank/DDBJ whole genome shotgun (WGS) entry which is preliminary data.</text>
</comment>
<dbReference type="AlphaFoldDB" id="A0A444X0G2"/>
<keyword evidence="1" id="KW-0347">Helicase</keyword>
<accession>A0A444X0G2</accession>
<comment type="similarity">
    <text evidence="1">Belongs to the helicase family.</text>
</comment>
<organism evidence="4 5">
    <name type="scientific">Arachis hypogaea</name>
    <name type="common">Peanut</name>
    <dbReference type="NCBI Taxonomy" id="3818"/>
    <lineage>
        <taxon>Eukaryota</taxon>
        <taxon>Viridiplantae</taxon>
        <taxon>Streptophyta</taxon>
        <taxon>Embryophyta</taxon>
        <taxon>Tracheophyta</taxon>
        <taxon>Spermatophyta</taxon>
        <taxon>Magnoliopsida</taxon>
        <taxon>eudicotyledons</taxon>
        <taxon>Gunneridae</taxon>
        <taxon>Pentapetalae</taxon>
        <taxon>rosids</taxon>
        <taxon>fabids</taxon>
        <taxon>Fabales</taxon>
        <taxon>Fabaceae</taxon>
        <taxon>Papilionoideae</taxon>
        <taxon>50 kb inversion clade</taxon>
        <taxon>dalbergioids sensu lato</taxon>
        <taxon>Dalbergieae</taxon>
        <taxon>Pterocarpus clade</taxon>
        <taxon>Arachis</taxon>
    </lineage>
</organism>
<dbReference type="STRING" id="3818.A0A444X0G2"/>
<feature type="domain" description="DNA helicase Pif1-like DEAD-box helicase" evidence="3">
    <location>
        <begin position="134"/>
        <end position="169"/>
    </location>
</feature>
<dbReference type="Proteomes" id="UP000289738">
    <property type="component" value="Chromosome B10"/>
</dbReference>